<dbReference type="EMBL" id="CALNXI010004290">
    <property type="protein sequence ID" value="CAH3195479.1"/>
    <property type="molecule type" value="Genomic_DNA"/>
</dbReference>
<evidence type="ECO:0000256" key="1">
    <source>
        <dbReference type="SAM" id="Phobius"/>
    </source>
</evidence>
<feature type="transmembrane region" description="Helical" evidence="1">
    <location>
        <begin position="60"/>
        <end position="81"/>
    </location>
</feature>
<feature type="transmembrane region" description="Helical" evidence="1">
    <location>
        <begin position="35"/>
        <end position="54"/>
    </location>
</feature>
<keyword evidence="3" id="KW-1185">Reference proteome</keyword>
<evidence type="ECO:0000313" key="2">
    <source>
        <dbReference type="EMBL" id="CAH3195479.1"/>
    </source>
</evidence>
<proteinExistence type="predicted"/>
<keyword evidence="1" id="KW-1133">Transmembrane helix</keyword>
<accession>A0ABN8SZM1</accession>
<name>A0ABN8SZM1_9CNID</name>
<reference evidence="2 3" key="1">
    <citation type="submission" date="2022-05" db="EMBL/GenBank/DDBJ databases">
        <authorList>
            <consortium name="Genoscope - CEA"/>
            <person name="William W."/>
        </authorList>
    </citation>
    <scope>NUCLEOTIDE SEQUENCE [LARGE SCALE GENOMIC DNA]</scope>
</reference>
<evidence type="ECO:0000313" key="3">
    <source>
        <dbReference type="Proteomes" id="UP001159427"/>
    </source>
</evidence>
<comment type="caution">
    <text evidence="2">The sequence shown here is derived from an EMBL/GenBank/DDBJ whole genome shotgun (WGS) entry which is preliminary data.</text>
</comment>
<protein>
    <submittedName>
        <fullName evidence="2">Uncharacterized protein</fullName>
    </submittedName>
</protein>
<organism evidence="2 3">
    <name type="scientific">Porites evermanni</name>
    <dbReference type="NCBI Taxonomy" id="104178"/>
    <lineage>
        <taxon>Eukaryota</taxon>
        <taxon>Metazoa</taxon>
        <taxon>Cnidaria</taxon>
        <taxon>Anthozoa</taxon>
        <taxon>Hexacorallia</taxon>
        <taxon>Scleractinia</taxon>
        <taxon>Fungiina</taxon>
        <taxon>Poritidae</taxon>
        <taxon>Porites</taxon>
    </lineage>
</organism>
<keyword evidence="1" id="KW-0472">Membrane</keyword>
<keyword evidence="1" id="KW-0812">Transmembrane</keyword>
<dbReference type="Proteomes" id="UP001159427">
    <property type="component" value="Unassembled WGS sequence"/>
</dbReference>
<gene>
    <name evidence="2" type="ORF">PEVE_00030347</name>
</gene>
<sequence length="151" mass="17014">MVLCVTLHHLRQPSYDICARAVVEKRCTRYGLRTNSLMLLGLCLGWIFGILSFQDKDKDVVFQLSFGLVNGLQVGIFSNIVNSTLMTRHYPDLGSASDWSYTEVNLLQPIRSITQIWIVTRHQHGISALVSQTSKLITNQEFIAVAMKMAV</sequence>